<keyword evidence="5" id="KW-1185">Reference proteome</keyword>
<dbReference type="EMBL" id="CP036274">
    <property type="protein sequence ID" value="QDU27547.1"/>
    <property type="molecule type" value="Genomic_DNA"/>
</dbReference>
<organism evidence="4 5">
    <name type="scientific">Anatilimnocola aggregata</name>
    <dbReference type="NCBI Taxonomy" id="2528021"/>
    <lineage>
        <taxon>Bacteria</taxon>
        <taxon>Pseudomonadati</taxon>
        <taxon>Planctomycetota</taxon>
        <taxon>Planctomycetia</taxon>
        <taxon>Pirellulales</taxon>
        <taxon>Pirellulaceae</taxon>
        <taxon>Anatilimnocola</taxon>
    </lineage>
</organism>
<evidence type="ECO:0000256" key="2">
    <source>
        <dbReference type="SAM" id="Phobius"/>
    </source>
</evidence>
<dbReference type="Proteomes" id="UP000315017">
    <property type="component" value="Chromosome"/>
</dbReference>
<dbReference type="GO" id="GO:0016491">
    <property type="term" value="F:oxidoreductase activity"/>
    <property type="evidence" value="ECO:0007669"/>
    <property type="project" value="InterPro"/>
</dbReference>
<protein>
    <submittedName>
        <fullName evidence="4">AhpC/TSA family protein</fullName>
    </submittedName>
</protein>
<feature type="domain" description="Thioredoxin" evidence="3">
    <location>
        <begin position="64"/>
        <end position="236"/>
    </location>
</feature>
<sequence length="262" mass="28384">MVQPAKPSPTNSTKGAESPLMRIIKGTVAIAVLGFVAWYIYQQMFTEQWPFETPDRVLATNAHEISAEQLLGLKFTNDQGAPVSLRELVGKKHQVIVFTRGSLASVSYWNKGKTKEGLVNVCPYCTSQVSGLAAVADQFHEAGAEVLVVFPVSKAAEAKDAEPIRAINTPNQVPVFPLWLDLDLKAVDALAIRAHLARPSSFILDKAGQLRFSYVGSNADRPSGNELLRQVRELGKEFPVEPVTPEPALEPSGAAPEVPATK</sequence>
<gene>
    <name evidence="4" type="ORF">ETAA8_26350</name>
</gene>
<dbReference type="InterPro" id="IPR036249">
    <property type="entry name" value="Thioredoxin-like_sf"/>
</dbReference>
<feature type="region of interest" description="Disordered" evidence="1">
    <location>
        <begin position="239"/>
        <end position="262"/>
    </location>
</feature>
<accession>A0A517YBD4</accession>
<dbReference type="PROSITE" id="PS51352">
    <property type="entry name" value="THIOREDOXIN_2"/>
    <property type="match status" value="1"/>
</dbReference>
<evidence type="ECO:0000313" key="5">
    <source>
        <dbReference type="Proteomes" id="UP000315017"/>
    </source>
</evidence>
<proteinExistence type="predicted"/>
<dbReference type="InterPro" id="IPR013766">
    <property type="entry name" value="Thioredoxin_domain"/>
</dbReference>
<name>A0A517YBD4_9BACT</name>
<dbReference type="SUPFAM" id="SSF52833">
    <property type="entry name" value="Thioredoxin-like"/>
    <property type="match status" value="1"/>
</dbReference>
<evidence type="ECO:0000259" key="3">
    <source>
        <dbReference type="PROSITE" id="PS51352"/>
    </source>
</evidence>
<reference evidence="4 5" key="1">
    <citation type="submission" date="2019-02" db="EMBL/GenBank/DDBJ databases">
        <title>Deep-cultivation of Planctomycetes and their phenomic and genomic characterization uncovers novel biology.</title>
        <authorList>
            <person name="Wiegand S."/>
            <person name="Jogler M."/>
            <person name="Boedeker C."/>
            <person name="Pinto D."/>
            <person name="Vollmers J."/>
            <person name="Rivas-Marin E."/>
            <person name="Kohn T."/>
            <person name="Peeters S.H."/>
            <person name="Heuer A."/>
            <person name="Rast P."/>
            <person name="Oberbeckmann S."/>
            <person name="Bunk B."/>
            <person name="Jeske O."/>
            <person name="Meyerdierks A."/>
            <person name="Storesund J.E."/>
            <person name="Kallscheuer N."/>
            <person name="Luecker S."/>
            <person name="Lage O.M."/>
            <person name="Pohl T."/>
            <person name="Merkel B.J."/>
            <person name="Hornburger P."/>
            <person name="Mueller R.-W."/>
            <person name="Bruemmer F."/>
            <person name="Labrenz M."/>
            <person name="Spormann A.M."/>
            <person name="Op den Camp H."/>
            <person name="Overmann J."/>
            <person name="Amann R."/>
            <person name="Jetten M.S.M."/>
            <person name="Mascher T."/>
            <person name="Medema M.H."/>
            <person name="Devos D.P."/>
            <person name="Kaster A.-K."/>
            <person name="Ovreas L."/>
            <person name="Rohde M."/>
            <person name="Galperin M.Y."/>
            <person name="Jogler C."/>
        </authorList>
    </citation>
    <scope>NUCLEOTIDE SEQUENCE [LARGE SCALE GENOMIC DNA]</scope>
    <source>
        <strain evidence="4 5">ETA_A8</strain>
    </source>
</reference>
<dbReference type="KEGG" id="aagg:ETAA8_26350"/>
<keyword evidence="2" id="KW-0812">Transmembrane</keyword>
<dbReference type="AlphaFoldDB" id="A0A517YBD4"/>
<keyword evidence="2" id="KW-1133">Transmembrane helix</keyword>
<evidence type="ECO:0000256" key="1">
    <source>
        <dbReference type="SAM" id="MobiDB-lite"/>
    </source>
</evidence>
<dbReference type="InterPro" id="IPR000866">
    <property type="entry name" value="AhpC/TSA"/>
</dbReference>
<feature type="transmembrane region" description="Helical" evidence="2">
    <location>
        <begin position="20"/>
        <end position="41"/>
    </location>
</feature>
<dbReference type="RefSeq" id="WP_202921791.1">
    <property type="nucleotide sequence ID" value="NZ_CP036274.1"/>
</dbReference>
<dbReference type="Pfam" id="PF00578">
    <property type="entry name" value="AhpC-TSA"/>
    <property type="match status" value="1"/>
</dbReference>
<dbReference type="Gene3D" id="3.40.30.10">
    <property type="entry name" value="Glutaredoxin"/>
    <property type="match status" value="1"/>
</dbReference>
<keyword evidence="2" id="KW-0472">Membrane</keyword>
<dbReference type="GO" id="GO:0016209">
    <property type="term" value="F:antioxidant activity"/>
    <property type="evidence" value="ECO:0007669"/>
    <property type="project" value="InterPro"/>
</dbReference>
<evidence type="ECO:0000313" key="4">
    <source>
        <dbReference type="EMBL" id="QDU27547.1"/>
    </source>
</evidence>